<dbReference type="PANTHER" id="PTHR47582:SF1">
    <property type="entry name" value="P450, PUTATIVE (EUROFUNG)-RELATED"/>
    <property type="match status" value="1"/>
</dbReference>
<organism evidence="2 3">
    <name type="scientific">Sclerotinia trifoliorum</name>
    <dbReference type="NCBI Taxonomy" id="28548"/>
    <lineage>
        <taxon>Eukaryota</taxon>
        <taxon>Fungi</taxon>
        <taxon>Dikarya</taxon>
        <taxon>Ascomycota</taxon>
        <taxon>Pezizomycotina</taxon>
        <taxon>Leotiomycetes</taxon>
        <taxon>Helotiales</taxon>
        <taxon>Sclerotiniaceae</taxon>
        <taxon>Sclerotinia</taxon>
    </lineage>
</organism>
<keyword evidence="3" id="KW-1185">Reference proteome</keyword>
<evidence type="ECO:0000313" key="2">
    <source>
        <dbReference type="EMBL" id="CAD6444153.1"/>
    </source>
</evidence>
<dbReference type="EMBL" id="CAJHIA010000011">
    <property type="protein sequence ID" value="CAD6444153.1"/>
    <property type="molecule type" value="Genomic_DNA"/>
</dbReference>
<evidence type="ECO:0000313" key="3">
    <source>
        <dbReference type="Proteomes" id="UP000624404"/>
    </source>
</evidence>
<gene>
    <name evidence="2" type="ORF">SCLTRI_LOCUS3945</name>
</gene>
<dbReference type="Proteomes" id="UP000624404">
    <property type="component" value="Unassembled WGS sequence"/>
</dbReference>
<keyword evidence="1" id="KW-1133">Transmembrane helix</keyword>
<dbReference type="PANTHER" id="PTHR47582">
    <property type="entry name" value="P450, PUTATIVE (EUROFUNG)-RELATED"/>
    <property type="match status" value="1"/>
</dbReference>
<protein>
    <submittedName>
        <fullName evidence="2">Fe21a0eb-62b5-477e-a2d6-1de8c441976b-CDS</fullName>
    </submittedName>
</protein>
<evidence type="ECO:0000256" key="1">
    <source>
        <dbReference type="SAM" id="Phobius"/>
    </source>
</evidence>
<sequence>MLPRLQHQDNSNKISITDNLTTKCLMIIPALCILTYILLALLSITNSDPREPPTAPTSIPYIGHILGVGRRKFNYYVDLSQKTLLPILTMRLPGAKM</sequence>
<comment type="caution">
    <text evidence="2">The sequence shown here is derived from an EMBL/GenBank/DDBJ whole genome shotgun (WGS) entry which is preliminary data.</text>
</comment>
<keyword evidence="1" id="KW-0472">Membrane</keyword>
<keyword evidence="1" id="KW-0812">Transmembrane</keyword>
<accession>A0A8H2VTP1</accession>
<reference evidence="2" key="1">
    <citation type="submission" date="2020-10" db="EMBL/GenBank/DDBJ databases">
        <authorList>
            <person name="Kusch S."/>
        </authorList>
    </citation>
    <scope>NUCLEOTIDE SEQUENCE</scope>
    <source>
        <strain evidence="2">SwB9</strain>
    </source>
</reference>
<dbReference type="InterPro" id="IPR053007">
    <property type="entry name" value="CYP450_monoxygenase_sec-met"/>
</dbReference>
<name>A0A8H2VTP1_9HELO</name>
<feature type="transmembrane region" description="Helical" evidence="1">
    <location>
        <begin position="20"/>
        <end position="42"/>
    </location>
</feature>
<dbReference type="OrthoDB" id="1470350at2759"/>
<proteinExistence type="predicted"/>
<dbReference type="AlphaFoldDB" id="A0A8H2VTP1"/>